<protein>
    <submittedName>
        <fullName evidence="1">Uncharacterized protein</fullName>
    </submittedName>
</protein>
<gene>
    <name evidence="1" type="ORF">FQA47_022513</name>
</gene>
<sequence>MPNTAIGIYAILHEGGDCDREDPEDVGIIIEGVIILQDLHDNATAFHLLFGLMYVLNLSYPRELRYIFEFCQKVLMELDAKKVSNKIQVLKQKLL</sequence>
<dbReference type="PANTHER" id="PTHR31025:SF27">
    <property type="entry name" value="SI:CH211-193K19.2-RELATED"/>
    <property type="match status" value="1"/>
</dbReference>
<evidence type="ECO:0000313" key="1">
    <source>
        <dbReference type="EMBL" id="KAF6730387.1"/>
    </source>
</evidence>
<dbReference type="AlphaFoldDB" id="A0A834CDH9"/>
<dbReference type="EMBL" id="WKFB01000237">
    <property type="protein sequence ID" value="KAF6730387.1"/>
    <property type="molecule type" value="Genomic_DNA"/>
</dbReference>
<comment type="caution">
    <text evidence="1">The sequence shown here is derived from an EMBL/GenBank/DDBJ whole genome shotgun (WGS) entry which is preliminary data.</text>
</comment>
<reference evidence="1" key="1">
    <citation type="journal article" name="BMC Genomics">
        <title>Long-read sequencing and de novo genome assembly of marine medaka (Oryzias melastigma).</title>
        <authorList>
            <person name="Liang P."/>
            <person name="Saqib H.S.A."/>
            <person name="Ni X."/>
            <person name="Shen Y."/>
        </authorList>
    </citation>
    <scope>NUCLEOTIDE SEQUENCE</scope>
    <source>
        <strain evidence="1">Bigg-433</strain>
    </source>
</reference>
<organism evidence="1 2">
    <name type="scientific">Oryzias melastigma</name>
    <name type="common">Marine medaka</name>
    <dbReference type="NCBI Taxonomy" id="30732"/>
    <lineage>
        <taxon>Eukaryota</taxon>
        <taxon>Metazoa</taxon>
        <taxon>Chordata</taxon>
        <taxon>Craniata</taxon>
        <taxon>Vertebrata</taxon>
        <taxon>Euteleostomi</taxon>
        <taxon>Actinopterygii</taxon>
        <taxon>Neopterygii</taxon>
        <taxon>Teleostei</taxon>
        <taxon>Neoteleostei</taxon>
        <taxon>Acanthomorphata</taxon>
        <taxon>Ovalentaria</taxon>
        <taxon>Atherinomorphae</taxon>
        <taxon>Beloniformes</taxon>
        <taxon>Adrianichthyidae</taxon>
        <taxon>Oryziinae</taxon>
        <taxon>Oryzias</taxon>
    </lineage>
</organism>
<dbReference type="Proteomes" id="UP000646548">
    <property type="component" value="Unassembled WGS sequence"/>
</dbReference>
<evidence type="ECO:0000313" key="2">
    <source>
        <dbReference type="Proteomes" id="UP000646548"/>
    </source>
</evidence>
<proteinExistence type="predicted"/>
<accession>A0A834CDH9</accession>
<dbReference type="PANTHER" id="PTHR31025">
    <property type="entry name" value="SI:CH211-196P9.1-RELATED"/>
    <property type="match status" value="1"/>
</dbReference>
<name>A0A834CDH9_ORYME</name>